<dbReference type="PROSITE" id="PS51819">
    <property type="entry name" value="VOC"/>
    <property type="match status" value="1"/>
</dbReference>
<dbReference type="Proteomes" id="UP000658320">
    <property type="component" value="Unassembled WGS sequence"/>
</dbReference>
<accession>A0A918C3N1</accession>
<dbReference type="CDD" id="cd06587">
    <property type="entry name" value="VOC"/>
    <property type="match status" value="1"/>
</dbReference>
<dbReference type="EMBL" id="BMSX01000004">
    <property type="protein sequence ID" value="GGR04158.1"/>
    <property type="molecule type" value="Genomic_DNA"/>
</dbReference>
<evidence type="ECO:0000259" key="2">
    <source>
        <dbReference type="PROSITE" id="PS51819"/>
    </source>
</evidence>
<dbReference type="InterPro" id="IPR029068">
    <property type="entry name" value="Glyas_Bleomycin-R_OHBP_Dase"/>
</dbReference>
<name>A0A918C3N1_9ACTN</name>
<reference evidence="3" key="1">
    <citation type="journal article" date="2014" name="Int. J. Syst. Evol. Microbiol.">
        <title>Complete genome sequence of Corynebacterium casei LMG S-19264T (=DSM 44701T), isolated from a smear-ripened cheese.</title>
        <authorList>
            <consortium name="US DOE Joint Genome Institute (JGI-PGF)"/>
            <person name="Walter F."/>
            <person name="Albersmeier A."/>
            <person name="Kalinowski J."/>
            <person name="Ruckert C."/>
        </authorList>
    </citation>
    <scope>NUCLEOTIDE SEQUENCE</scope>
    <source>
        <strain evidence="3">JCM 4346</strain>
    </source>
</reference>
<reference evidence="3" key="2">
    <citation type="submission" date="2020-09" db="EMBL/GenBank/DDBJ databases">
        <authorList>
            <person name="Sun Q."/>
            <person name="Ohkuma M."/>
        </authorList>
    </citation>
    <scope>NUCLEOTIDE SEQUENCE</scope>
    <source>
        <strain evidence="3">JCM 4346</strain>
    </source>
</reference>
<gene>
    <name evidence="3" type="ORF">GCM10010251_19610</name>
</gene>
<proteinExistence type="predicted"/>
<feature type="region of interest" description="Disordered" evidence="1">
    <location>
        <begin position="1"/>
        <end position="23"/>
    </location>
</feature>
<comment type="caution">
    <text evidence="3">The sequence shown here is derived from an EMBL/GenBank/DDBJ whole genome shotgun (WGS) entry which is preliminary data.</text>
</comment>
<feature type="domain" description="VOC" evidence="2">
    <location>
        <begin position="31"/>
        <end position="154"/>
    </location>
</feature>
<evidence type="ECO:0000313" key="3">
    <source>
        <dbReference type="EMBL" id="GGR04158.1"/>
    </source>
</evidence>
<dbReference type="PANTHER" id="PTHR35908">
    <property type="entry name" value="HYPOTHETICAL FUSION PROTEIN"/>
    <property type="match status" value="1"/>
</dbReference>
<evidence type="ECO:0000256" key="1">
    <source>
        <dbReference type="SAM" id="MobiDB-lite"/>
    </source>
</evidence>
<dbReference type="InterPro" id="IPR037523">
    <property type="entry name" value="VOC_core"/>
</dbReference>
<protein>
    <recommendedName>
        <fullName evidence="2">VOC domain-containing protein</fullName>
    </recommendedName>
</protein>
<dbReference type="Gene3D" id="3.10.180.10">
    <property type="entry name" value="2,3-Dihydroxybiphenyl 1,2-Dioxygenase, domain 1"/>
    <property type="match status" value="1"/>
</dbReference>
<keyword evidence="4" id="KW-1185">Reference proteome</keyword>
<sequence>MGGGALGFSVCPPRPPDAGPSEEARMAPVVRLRSVVLDCPDPQALAAFYAALVGGTPQADEEDDDWVVLQVPGGPQLAFQKADGLTPPEWPRADRNSQQFHLDFDAGATWEEVDAAHERVLALGARPLDLEDRDRKDFLVYADPAGHPFCLCRIEQP</sequence>
<dbReference type="AlphaFoldDB" id="A0A918C3N1"/>
<dbReference type="PANTHER" id="PTHR35908:SF1">
    <property type="entry name" value="CONSERVED PROTEIN"/>
    <property type="match status" value="1"/>
</dbReference>
<dbReference type="SUPFAM" id="SSF54593">
    <property type="entry name" value="Glyoxalase/Bleomycin resistance protein/Dihydroxybiphenyl dioxygenase"/>
    <property type="match status" value="1"/>
</dbReference>
<evidence type="ECO:0000313" key="4">
    <source>
        <dbReference type="Proteomes" id="UP000658320"/>
    </source>
</evidence>
<organism evidence="3 4">
    <name type="scientific">Streptomyces aurantiogriseus</name>
    <dbReference type="NCBI Taxonomy" id="66870"/>
    <lineage>
        <taxon>Bacteria</taxon>
        <taxon>Bacillati</taxon>
        <taxon>Actinomycetota</taxon>
        <taxon>Actinomycetes</taxon>
        <taxon>Kitasatosporales</taxon>
        <taxon>Streptomycetaceae</taxon>
        <taxon>Streptomyces</taxon>
    </lineage>
</organism>
<dbReference type="InterPro" id="IPR041581">
    <property type="entry name" value="Glyoxalase_6"/>
</dbReference>
<dbReference type="Pfam" id="PF18029">
    <property type="entry name" value="Glyoxalase_6"/>
    <property type="match status" value="1"/>
</dbReference>